<sequence>MQETGTRNAESGAAAFGLDGSGIVFWNLTEAALYERSIARGETRLSAAGTLTVETGPTATSLQDRYIVREDVSEAEVWWGANQPIGREAYDTLRADLLVYAAGRSLFAQDLFAGAEPAYRVNVRAYCECAWQGLFLRTMLRRPEREELADFIPALTVLSIPGFKADPERHGVRSQAVIALDLARGEVLACGTLNAAELKKAVFGYLTHVLPARGVLPLHGAVTVGENGDAALYLGLAGTGKTTLAVDDARTLIGDDEHGWGPSGLFNIEGGCHVSAARLSAAATPELFTAANRFGTVLENVALNGETREPNYAGAHMSNARATFPLEAMPHASLSGRAAAPRTLLMLACDTEGVLPPIARLNPVIAMYHFLSGYSARWPGAEKDGPQGAQPETTFSPCYGAPFLTRHPSVYANQLRALIERNEVTCWLVNTGFVGGPAGTGRRVPLALTRRLVEAAISGALGEADSRTDPYFGFSVPTSFPGFEPQMLNPARNWPDIKSYEAAARRLAGRFVENFERFEEAVDEEVRDACPRLAIAAE</sequence>
<dbReference type="Gene3D" id="3.90.228.20">
    <property type="match status" value="1"/>
</dbReference>
<evidence type="ECO:0000256" key="4">
    <source>
        <dbReference type="ARBA" id="ARBA00022432"/>
    </source>
</evidence>
<proteinExistence type="inferred from homology"/>
<comment type="cofactor">
    <cofactor evidence="10">
        <name>Mn(2+)</name>
        <dbReference type="ChEBI" id="CHEBI:29035"/>
    </cofactor>
    <text evidence="10">Binds 1 Mn(2+) ion per subunit.</text>
</comment>
<evidence type="ECO:0000256" key="7">
    <source>
        <dbReference type="ARBA" id="ARBA00022840"/>
    </source>
</evidence>
<evidence type="ECO:0000313" key="12">
    <source>
        <dbReference type="Proteomes" id="UP001203284"/>
    </source>
</evidence>
<organism evidence="11 12">
    <name type="scientific">Ancylobacter crimeensis</name>
    <dbReference type="NCBI Taxonomy" id="2579147"/>
    <lineage>
        <taxon>Bacteria</taxon>
        <taxon>Pseudomonadati</taxon>
        <taxon>Pseudomonadota</taxon>
        <taxon>Alphaproteobacteria</taxon>
        <taxon>Hyphomicrobiales</taxon>
        <taxon>Xanthobacteraceae</taxon>
        <taxon>Ancylobacter</taxon>
    </lineage>
</organism>
<feature type="binding site" evidence="10">
    <location>
        <position position="256"/>
    </location>
    <ligand>
        <name>Mn(2+)</name>
        <dbReference type="ChEBI" id="CHEBI:29035"/>
    </ligand>
</feature>
<keyword evidence="12" id="KW-1185">Reference proteome</keyword>
<dbReference type="PIRSF" id="PIRSF006294">
    <property type="entry name" value="PEP_crbxkin"/>
    <property type="match status" value="1"/>
</dbReference>
<dbReference type="PANTHER" id="PTHR30031">
    <property type="entry name" value="PHOSPHOENOLPYRUVATE CARBOXYKINASE ATP"/>
    <property type="match status" value="1"/>
</dbReference>
<keyword evidence="8 10" id="KW-0456">Lyase</keyword>
<protein>
    <recommendedName>
        <fullName evidence="3 10">Phosphoenolpyruvate carboxykinase (ATP)</fullName>
        <shortName evidence="10">PCK</shortName>
        <shortName evidence="10">PEP carboxykinase</shortName>
        <shortName evidence="10">PEPCK</shortName>
        <ecNumber evidence="3 10">4.1.1.49</ecNumber>
    </recommendedName>
</protein>
<evidence type="ECO:0000256" key="5">
    <source>
        <dbReference type="ARBA" id="ARBA00022741"/>
    </source>
</evidence>
<dbReference type="SUPFAM" id="SSF68923">
    <property type="entry name" value="PEP carboxykinase N-terminal domain"/>
    <property type="match status" value="1"/>
</dbReference>
<comment type="catalytic activity">
    <reaction evidence="9 10">
        <text>oxaloacetate + ATP = phosphoenolpyruvate + ADP + CO2</text>
        <dbReference type="Rhea" id="RHEA:18617"/>
        <dbReference type="ChEBI" id="CHEBI:16452"/>
        <dbReference type="ChEBI" id="CHEBI:16526"/>
        <dbReference type="ChEBI" id="CHEBI:30616"/>
        <dbReference type="ChEBI" id="CHEBI:58702"/>
        <dbReference type="ChEBI" id="CHEBI:456216"/>
        <dbReference type="EC" id="4.1.1.49"/>
    </reaction>
</comment>
<evidence type="ECO:0000313" key="11">
    <source>
        <dbReference type="EMBL" id="MCK0195890.1"/>
    </source>
</evidence>
<feature type="binding site" evidence="10">
    <location>
        <position position="200"/>
    </location>
    <ligand>
        <name>ATP</name>
        <dbReference type="ChEBI" id="CHEBI:30616"/>
    </ligand>
</feature>
<feature type="binding site" evidence="10">
    <location>
        <position position="219"/>
    </location>
    <ligand>
        <name>ATP</name>
        <dbReference type="ChEBI" id="CHEBI:30616"/>
    </ligand>
</feature>
<dbReference type="InterPro" id="IPR008210">
    <property type="entry name" value="PEP_carboxykinase_N"/>
</dbReference>
<evidence type="ECO:0000256" key="8">
    <source>
        <dbReference type="ARBA" id="ARBA00023239"/>
    </source>
</evidence>
<keyword evidence="4 10" id="KW-0312">Gluconeogenesis</keyword>
<keyword evidence="10" id="KW-0963">Cytoplasm</keyword>
<feature type="binding site" evidence="10">
    <location>
        <position position="321"/>
    </location>
    <ligand>
        <name>ATP</name>
        <dbReference type="ChEBI" id="CHEBI:30616"/>
    </ligand>
</feature>
<comment type="subcellular location">
    <subcellularLocation>
        <location evidence="10">Cytoplasm</location>
    </subcellularLocation>
</comment>
<dbReference type="Pfam" id="PF01293">
    <property type="entry name" value="PEPCK_ATP"/>
    <property type="match status" value="1"/>
</dbReference>
<dbReference type="SUPFAM" id="SSF53795">
    <property type="entry name" value="PEP carboxykinase-like"/>
    <property type="match status" value="1"/>
</dbReference>
<feature type="binding site" evidence="10">
    <location>
        <position position="321"/>
    </location>
    <ligand>
        <name>substrate</name>
    </ligand>
</feature>
<comment type="caution">
    <text evidence="10">Lacks conserved residue(s) required for the propagation of feature annotation.</text>
</comment>
<evidence type="ECO:0000256" key="1">
    <source>
        <dbReference type="ARBA" id="ARBA00004742"/>
    </source>
</evidence>
<dbReference type="Proteomes" id="UP001203284">
    <property type="component" value="Unassembled WGS sequence"/>
</dbReference>
<evidence type="ECO:0000256" key="9">
    <source>
        <dbReference type="ARBA" id="ARBA00047371"/>
    </source>
</evidence>
<keyword evidence="10" id="KW-0479">Metal-binding</keyword>
<evidence type="ECO:0000256" key="3">
    <source>
        <dbReference type="ARBA" id="ARBA00012363"/>
    </source>
</evidence>
<dbReference type="EC" id="4.1.1.49" evidence="3 10"/>
<comment type="function">
    <text evidence="10">Involved in the gluconeogenesis. Catalyzes the conversion of oxaloacetate (OAA) to phosphoenolpyruvate (PEP) through direct phosphoryl transfer between the nucleoside triphosphate and OAA.</text>
</comment>
<feature type="binding site" evidence="10">
    <location>
        <position position="200"/>
    </location>
    <ligand>
        <name>Mn(2+)</name>
        <dbReference type="ChEBI" id="CHEBI:29035"/>
    </ligand>
</feature>
<dbReference type="HAMAP" id="MF_00453">
    <property type="entry name" value="PEPCK_ATP"/>
    <property type="match status" value="1"/>
</dbReference>
<evidence type="ECO:0000256" key="10">
    <source>
        <dbReference type="HAMAP-Rule" id="MF_00453"/>
    </source>
</evidence>
<keyword evidence="7 10" id="KW-0067">ATP-binding</keyword>
<comment type="caution">
    <text evidence="11">The sequence shown here is derived from an EMBL/GenBank/DDBJ whole genome shotgun (WGS) entry which is preliminary data.</text>
</comment>
<keyword evidence="5 10" id="KW-0547">Nucleotide-binding</keyword>
<accession>A0ABT0D7G9</accession>
<dbReference type="Gene3D" id="3.40.449.10">
    <property type="entry name" value="Phosphoenolpyruvate Carboxykinase, domain 1"/>
    <property type="match status" value="1"/>
</dbReference>
<dbReference type="Gene3D" id="2.170.8.10">
    <property type="entry name" value="Phosphoenolpyruvate Carboxykinase, domain 2"/>
    <property type="match status" value="1"/>
</dbReference>
<reference evidence="11 12" key="1">
    <citation type="submission" date="2022-04" db="EMBL/GenBank/DDBJ databases">
        <authorList>
            <person name="Grouzdev D.S."/>
            <person name="Pantiukh K.S."/>
            <person name="Krutkina M.S."/>
        </authorList>
    </citation>
    <scope>NUCLEOTIDE SEQUENCE [LARGE SCALE GENOMIC DNA]</scope>
    <source>
        <strain evidence="11 12">6x-1</strain>
    </source>
</reference>
<dbReference type="EMBL" id="JALKCH010000002">
    <property type="protein sequence ID" value="MCK0195890.1"/>
    <property type="molecule type" value="Genomic_DNA"/>
</dbReference>
<comment type="pathway">
    <text evidence="1 10">Carbohydrate biosynthesis; gluconeogenesis.</text>
</comment>
<keyword evidence="6 10" id="KW-0210">Decarboxylase</keyword>
<feature type="binding site" evidence="10">
    <location>
        <position position="200"/>
    </location>
    <ligand>
        <name>substrate</name>
    </ligand>
</feature>
<dbReference type="InterPro" id="IPR001272">
    <property type="entry name" value="PEP_carboxykinase_ATP"/>
</dbReference>
<feature type="binding site" evidence="10">
    <location>
        <position position="449"/>
    </location>
    <ligand>
        <name>ATP</name>
        <dbReference type="ChEBI" id="CHEBI:30616"/>
    </ligand>
</feature>
<dbReference type="InterPro" id="IPR013035">
    <property type="entry name" value="PEP_carboxykinase_C"/>
</dbReference>
<gene>
    <name evidence="10" type="primary">pckA</name>
    <name evidence="11" type="ORF">MWN34_03095</name>
</gene>
<evidence type="ECO:0000256" key="6">
    <source>
        <dbReference type="ARBA" id="ARBA00022793"/>
    </source>
</evidence>
<feature type="binding site" evidence="10">
    <location>
        <begin position="443"/>
        <end position="444"/>
    </location>
    <ligand>
        <name>ATP</name>
        <dbReference type="ChEBI" id="CHEBI:30616"/>
    </ligand>
</feature>
<name>A0ABT0D7G9_9HYPH</name>
<evidence type="ECO:0000256" key="2">
    <source>
        <dbReference type="ARBA" id="ARBA00006052"/>
    </source>
</evidence>
<comment type="similarity">
    <text evidence="2 10">Belongs to the phosphoenolpyruvate carboxykinase (ATP) family.</text>
</comment>
<keyword evidence="10" id="KW-0464">Manganese</keyword>
<dbReference type="RefSeq" id="WP_247026330.1">
    <property type="nucleotide sequence ID" value="NZ_JALKCH010000002.1"/>
</dbReference>
<dbReference type="PANTHER" id="PTHR30031:SF0">
    <property type="entry name" value="PHOSPHOENOLPYRUVATE CARBOXYKINASE (ATP)"/>
    <property type="match status" value="1"/>
</dbReference>
<feature type="binding site" evidence="10">
    <location>
        <position position="219"/>
    </location>
    <ligand>
        <name>Mn(2+)</name>
        <dbReference type="ChEBI" id="CHEBI:29035"/>
    </ligand>
</feature>